<feature type="domain" description="N-acetyltransferase" evidence="1">
    <location>
        <begin position="45"/>
        <end position="189"/>
    </location>
</feature>
<evidence type="ECO:0000313" key="2">
    <source>
        <dbReference type="EMBL" id="MYC96001.1"/>
    </source>
</evidence>
<sequence length="193" mass="21689">MNYQANSRLLFLPVTAERLPDLEEFSQCHGKFRYCSCMRWRMTSSAFRRSTKEDRVAALEELVRTGTPVGILAYSGTTAVGWCSVAPRDSYAALERSRVLPRIDDTPVWSVVCLFVDRHFRRQGLTCRLLKAAVDYARGQGAPAVEGYPVAPDSASYTYMGTPETYRRAGFVEVTPAGQKRLVMRYDLSAGIR</sequence>
<dbReference type="InterPro" id="IPR000182">
    <property type="entry name" value="GNAT_dom"/>
</dbReference>
<reference evidence="2" key="1">
    <citation type="submission" date="2019-09" db="EMBL/GenBank/DDBJ databases">
        <title>Characterisation of the sponge microbiome using genome-centric metagenomics.</title>
        <authorList>
            <person name="Engelberts J.P."/>
            <person name="Robbins S.J."/>
            <person name="De Goeij J.M."/>
            <person name="Aranda M."/>
            <person name="Bell S.C."/>
            <person name="Webster N.S."/>
        </authorList>
    </citation>
    <scope>NUCLEOTIDE SEQUENCE</scope>
    <source>
        <strain evidence="2">SB0661_bin_32</strain>
    </source>
</reference>
<dbReference type="GO" id="GO:0016747">
    <property type="term" value="F:acyltransferase activity, transferring groups other than amino-acyl groups"/>
    <property type="evidence" value="ECO:0007669"/>
    <property type="project" value="InterPro"/>
</dbReference>
<dbReference type="AlphaFoldDB" id="A0A6B1D7S7"/>
<proteinExistence type="predicted"/>
<dbReference type="Gene3D" id="3.40.630.30">
    <property type="match status" value="1"/>
</dbReference>
<comment type="caution">
    <text evidence="2">The sequence shown here is derived from an EMBL/GenBank/DDBJ whole genome shotgun (WGS) entry which is preliminary data.</text>
</comment>
<accession>A0A6B1D7S7</accession>
<dbReference type="PROSITE" id="PS51186">
    <property type="entry name" value="GNAT"/>
    <property type="match status" value="1"/>
</dbReference>
<dbReference type="InterPro" id="IPR016181">
    <property type="entry name" value="Acyl_CoA_acyltransferase"/>
</dbReference>
<evidence type="ECO:0000259" key="1">
    <source>
        <dbReference type="PROSITE" id="PS51186"/>
    </source>
</evidence>
<dbReference type="EMBL" id="VXMH01000071">
    <property type="protein sequence ID" value="MYC96001.1"/>
    <property type="molecule type" value="Genomic_DNA"/>
</dbReference>
<dbReference type="CDD" id="cd04301">
    <property type="entry name" value="NAT_SF"/>
    <property type="match status" value="1"/>
</dbReference>
<keyword evidence="2" id="KW-0808">Transferase</keyword>
<gene>
    <name evidence="2" type="ORF">F4X14_13655</name>
</gene>
<dbReference type="Pfam" id="PF00583">
    <property type="entry name" value="Acetyltransf_1"/>
    <property type="match status" value="1"/>
</dbReference>
<dbReference type="SUPFAM" id="SSF55729">
    <property type="entry name" value="Acyl-CoA N-acyltransferases (Nat)"/>
    <property type="match status" value="1"/>
</dbReference>
<organism evidence="2">
    <name type="scientific">Caldilineaceae bacterium SB0661_bin_32</name>
    <dbReference type="NCBI Taxonomy" id="2605255"/>
    <lineage>
        <taxon>Bacteria</taxon>
        <taxon>Bacillati</taxon>
        <taxon>Chloroflexota</taxon>
        <taxon>Caldilineae</taxon>
        <taxon>Caldilineales</taxon>
        <taxon>Caldilineaceae</taxon>
    </lineage>
</organism>
<protein>
    <submittedName>
        <fullName evidence="2">GNAT family N-acetyltransferase</fullName>
    </submittedName>
</protein>
<name>A0A6B1D7S7_9CHLR</name>